<dbReference type="Proteomes" id="UP000000495">
    <property type="component" value="Chromosome"/>
</dbReference>
<dbReference type="EMBL" id="FR872580">
    <property type="protein sequence ID" value="CCB86603.1"/>
    <property type="molecule type" value="Genomic_DNA"/>
</dbReference>
<accession>F8L073</accession>
<dbReference type="KEGG" id="puv:PUV_16530"/>
<gene>
    <name evidence="2" type="ordered locus">PUV_16530</name>
</gene>
<proteinExistence type="predicted"/>
<keyword evidence="1" id="KW-1133">Transmembrane helix</keyword>
<dbReference type="RefSeq" id="WP_013925097.1">
    <property type="nucleotide sequence ID" value="NC_015702.1"/>
</dbReference>
<feature type="transmembrane region" description="Helical" evidence="1">
    <location>
        <begin position="96"/>
        <end position="115"/>
    </location>
</feature>
<dbReference type="HOGENOM" id="CLU_1516497_0_0_0"/>
<keyword evidence="1" id="KW-0472">Membrane</keyword>
<dbReference type="AlphaFoldDB" id="F8L073"/>
<evidence type="ECO:0000313" key="2">
    <source>
        <dbReference type="EMBL" id="CCB86603.1"/>
    </source>
</evidence>
<reference evidence="2 3" key="2">
    <citation type="journal article" date="2011" name="Mol. Biol. Evol.">
        <title>Unity in variety--the pan-genome of the Chlamydiae.</title>
        <authorList>
            <person name="Collingro A."/>
            <person name="Tischler P."/>
            <person name="Weinmaier T."/>
            <person name="Penz T."/>
            <person name="Heinz E."/>
            <person name="Brunham R.C."/>
            <person name="Read T.D."/>
            <person name="Bavoil P.M."/>
            <person name="Sachse K."/>
            <person name="Kahane S."/>
            <person name="Friedman M.G."/>
            <person name="Rattei T."/>
            <person name="Myers G.S."/>
            <person name="Horn M."/>
        </authorList>
    </citation>
    <scope>NUCLEOTIDE SEQUENCE [LARGE SCALE GENOMIC DNA]</scope>
    <source>
        <strain evidence="3">UV7</strain>
    </source>
</reference>
<evidence type="ECO:0000313" key="3">
    <source>
        <dbReference type="Proteomes" id="UP000000495"/>
    </source>
</evidence>
<sequence>MTSQIGSSSSTNAIINNGLNGIASAGLFVIEKSGNLLAPATVGYIGGRFVGVGNVGLIQGVYSGIYHSMIYNPIKRYVDRNTGEGPDQIHPKTCNFLMFVSLIAETALPIILASYSSQIVNNAISTLPKGGIVRWLLESTVKREYTFLTGIGVSIAPILVQHGLSWLNEANETSKRR</sequence>
<reference key="1">
    <citation type="journal article" date="2011" name="Mol. Biol. Evol.">
        <title>Unity in variety -- the pan-genome of the Chlamydiae.</title>
        <authorList>
            <person name="Collingro A."/>
            <person name="Tischler P."/>
            <person name="Weinmaier T."/>
            <person name="Penz T."/>
            <person name="Heinz E."/>
            <person name="Brunham R.C."/>
            <person name="Read T.D."/>
            <person name="Bavoil P.M."/>
            <person name="Sachse K."/>
            <person name="Kahane S."/>
            <person name="Friedman M.G."/>
            <person name="Rattei T."/>
            <person name="Myers G.S.A."/>
            <person name="Horn M."/>
        </authorList>
    </citation>
    <scope>NUCLEOTIDE SEQUENCE</scope>
    <source>
        <strain>UV7</strain>
    </source>
</reference>
<keyword evidence="1" id="KW-0812">Transmembrane</keyword>
<feature type="transmembrane region" description="Helical" evidence="1">
    <location>
        <begin position="145"/>
        <end position="167"/>
    </location>
</feature>
<evidence type="ECO:0000256" key="1">
    <source>
        <dbReference type="SAM" id="Phobius"/>
    </source>
</evidence>
<organism evidence="2 3">
    <name type="scientific">Parachlamydia acanthamoebae (strain UV7)</name>
    <dbReference type="NCBI Taxonomy" id="765952"/>
    <lineage>
        <taxon>Bacteria</taxon>
        <taxon>Pseudomonadati</taxon>
        <taxon>Chlamydiota</taxon>
        <taxon>Chlamydiia</taxon>
        <taxon>Parachlamydiales</taxon>
        <taxon>Parachlamydiaceae</taxon>
        <taxon>Parachlamydia</taxon>
    </lineage>
</organism>
<name>F8L073_PARAV</name>
<keyword evidence="3" id="KW-1185">Reference proteome</keyword>
<protein>
    <submittedName>
        <fullName evidence="2">Uncharacterized protein</fullName>
    </submittedName>
</protein>